<comment type="pathway">
    <text evidence="1">Cofactor biosynthesis; tetrahydrofolate biosynthesis; 2-amino-4-hydroxy-6-hydroxymethyl-7,8-dihydropteridine diphosphate from 7,8-dihydroneopterin triphosphate: step 4/4.</text>
</comment>
<proteinExistence type="predicted"/>
<feature type="domain" description="7,8-dihydro-6-hydroxymethylpterin-pyrophosphokinase" evidence="8">
    <location>
        <begin position="5"/>
        <end position="114"/>
    </location>
</feature>
<keyword evidence="5 9" id="KW-0418">Kinase</keyword>
<dbReference type="Pfam" id="PF01288">
    <property type="entry name" value="HPPK"/>
    <property type="match status" value="1"/>
</dbReference>
<sequence>MKDYYIGLGCNLNPARGTRAMLEALLDLAPEIGISRIVATAPVGVVTDALYYNAVVRLRSPEEPATLKTRLIAIETRLGRNRDRCGRACLELPADLDILCCLTPGAHPVLADLPREPFFQPLILELWAALGLRLPCPPLPLATGIPVLVQGQWCGLQTVFAFRFAVFRAAGAAG</sequence>
<evidence type="ECO:0000256" key="2">
    <source>
        <dbReference type="ARBA" id="ARBA00013253"/>
    </source>
</evidence>
<evidence type="ECO:0000256" key="5">
    <source>
        <dbReference type="ARBA" id="ARBA00022777"/>
    </source>
</evidence>
<evidence type="ECO:0000259" key="8">
    <source>
        <dbReference type="Pfam" id="PF01288"/>
    </source>
</evidence>
<dbReference type="GO" id="GO:0046656">
    <property type="term" value="P:folic acid biosynthetic process"/>
    <property type="evidence" value="ECO:0007669"/>
    <property type="project" value="UniProtKB-KW"/>
</dbReference>
<dbReference type="GO" id="GO:0005524">
    <property type="term" value="F:ATP binding"/>
    <property type="evidence" value="ECO:0007669"/>
    <property type="project" value="UniProtKB-KW"/>
</dbReference>
<evidence type="ECO:0000256" key="6">
    <source>
        <dbReference type="ARBA" id="ARBA00022840"/>
    </source>
</evidence>
<evidence type="ECO:0000256" key="7">
    <source>
        <dbReference type="ARBA" id="ARBA00022909"/>
    </source>
</evidence>
<keyword evidence="3" id="KW-0808">Transferase</keyword>
<dbReference type="Proteomes" id="UP000295717">
    <property type="component" value="Unassembled WGS sequence"/>
</dbReference>
<dbReference type="AlphaFoldDB" id="A0A4R3MTS2"/>
<dbReference type="EC" id="2.7.6.3" evidence="2"/>
<keyword evidence="4" id="KW-0547">Nucleotide-binding</keyword>
<dbReference type="InterPro" id="IPR035907">
    <property type="entry name" value="Hppk_sf"/>
</dbReference>
<dbReference type="GO" id="GO:0003848">
    <property type="term" value="F:2-amino-4-hydroxy-6-hydroxymethyldihydropteridine diphosphokinase activity"/>
    <property type="evidence" value="ECO:0007669"/>
    <property type="project" value="UniProtKB-EC"/>
</dbReference>
<organism evidence="9 10">
    <name type="scientific">Thiobaca trueperi</name>
    <dbReference type="NCBI Taxonomy" id="127458"/>
    <lineage>
        <taxon>Bacteria</taxon>
        <taxon>Pseudomonadati</taxon>
        <taxon>Pseudomonadota</taxon>
        <taxon>Gammaproteobacteria</taxon>
        <taxon>Chromatiales</taxon>
        <taxon>Chromatiaceae</taxon>
        <taxon>Thiobaca</taxon>
    </lineage>
</organism>
<comment type="caution">
    <text evidence="9">The sequence shown here is derived from an EMBL/GenBank/DDBJ whole genome shotgun (WGS) entry which is preliminary data.</text>
</comment>
<keyword evidence="6" id="KW-0067">ATP-binding</keyword>
<dbReference type="InterPro" id="IPR000550">
    <property type="entry name" value="Hppk"/>
</dbReference>
<evidence type="ECO:0000256" key="4">
    <source>
        <dbReference type="ARBA" id="ARBA00022741"/>
    </source>
</evidence>
<evidence type="ECO:0000313" key="9">
    <source>
        <dbReference type="EMBL" id="TCT19724.1"/>
    </source>
</evidence>
<dbReference type="SUPFAM" id="SSF55083">
    <property type="entry name" value="6-hydroxymethyl-7,8-dihydropterin pyrophosphokinase, HPPK"/>
    <property type="match status" value="1"/>
</dbReference>
<accession>A0A4R3MTS2</accession>
<name>A0A4R3MTS2_9GAMM</name>
<dbReference type="UniPathway" id="UPA00077">
    <property type="reaction ID" value="UER00155"/>
</dbReference>
<keyword evidence="10" id="KW-1185">Reference proteome</keyword>
<dbReference type="RefSeq" id="WP_165903435.1">
    <property type="nucleotide sequence ID" value="NZ_SMAO01000007.1"/>
</dbReference>
<evidence type="ECO:0000313" key="10">
    <source>
        <dbReference type="Proteomes" id="UP000295717"/>
    </source>
</evidence>
<dbReference type="EMBL" id="SMAO01000007">
    <property type="protein sequence ID" value="TCT19724.1"/>
    <property type="molecule type" value="Genomic_DNA"/>
</dbReference>
<dbReference type="GO" id="GO:0046654">
    <property type="term" value="P:tetrahydrofolate biosynthetic process"/>
    <property type="evidence" value="ECO:0007669"/>
    <property type="project" value="UniProtKB-UniPathway"/>
</dbReference>
<keyword evidence="7" id="KW-0289">Folate biosynthesis</keyword>
<dbReference type="GO" id="GO:0016301">
    <property type="term" value="F:kinase activity"/>
    <property type="evidence" value="ECO:0007669"/>
    <property type="project" value="UniProtKB-KW"/>
</dbReference>
<reference evidence="9 10" key="1">
    <citation type="submission" date="2019-03" db="EMBL/GenBank/DDBJ databases">
        <title>Genomic Encyclopedia of Type Strains, Phase IV (KMG-IV): sequencing the most valuable type-strain genomes for metagenomic binning, comparative biology and taxonomic classification.</title>
        <authorList>
            <person name="Goeker M."/>
        </authorList>
    </citation>
    <scope>NUCLEOTIDE SEQUENCE [LARGE SCALE GENOMIC DNA]</scope>
    <source>
        <strain evidence="9 10">DSM 13587</strain>
    </source>
</reference>
<dbReference type="Gene3D" id="3.30.70.560">
    <property type="entry name" value="7,8-Dihydro-6-hydroxymethylpterin-pyrophosphokinase HPPK"/>
    <property type="match status" value="1"/>
</dbReference>
<evidence type="ECO:0000256" key="3">
    <source>
        <dbReference type="ARBA" id="ARBA00022679"/>
    </source>
</evidence>
<gene>
    <name evidence="9" type="ORF">EDC35_10752</name>
</gene>
<evidence type="ECO:0000256" key="1">
    <source>
        <dbReference type="ARBA" id="ARBA00005051"/>
    </source>
</evidence>
<protein>
    <recommendedName>
        <fullName evidence="2">2-amino-4-hydroxy-6-hydroxymethyldihydropteridine diphosphokinase</fullName>
        <ecNumber evidence="2">2.7.6.3</ecNumber>
    </recommendedName>
</protein>